<protein>
    <submittedName>
        <fullName evidence="2">Chemosensory protein</fullName>
    </submittedName>
</protein>
<dbReference type="Proteomes" id="UP000292052">
    <property type="component" value="Unassembled WGS sequence"/>
</dbReference>
<dbReference type="PANTHER" id="PTHR11257">
    <property type="entry name" value="CHEMOSENSORY PROTEIN-RELATED"/>
    <property type="match status" value="1"/>
</dbReference>
<dbReference type="InterPro" id="IPR005055">
    <property type="entry name" value="A10/PebIII"/>
</dbReference>
<dbReference type="Gene3D" id="1.10.2080.10">
    <property type="entry name" value="Insect odorant-binding protein A10/Ejaculatory bulb-specific protein 3"/>
    <property type="match status" value="1"/>
</dbReference>
<evidence type="ECO:0000313" key="3">
    <source>
        <dbReference type="Proteomes" id="UP000292052"/>
    </source>
</evidence>
<dbReference type="STRING" id="1661398.A0A482WB04"/>
<comment type="caution">
    <text evidence="2">The sequence shown here is derived from an EMBL/GenBank/DDBJ whole genome shotgun (WGS) entry which is preliminary data.</text>
</comment>
<dbReference type="AlphaFoldDB" id="A0A482WB04"/>
<name>A0A482WB04_ASBVE</name>
<gene>
    <name evidence="2" type="ORF">BDFB_005706</name>
</gene>
<dbReference type="PANTHER" id="PTHR11257:SF12">
    <property type="entry name" value="EJACULATORY BULB-SPECIFIC PROTEIN 3-RELATED"/>
    <property type="match status" value="1"/>
</dbReference>
<reference evidence="2 3" key="1">
    <citation type="submission" date="2017-03" db="EMBL/GenBank/DDBJ databases">
        <title>Genome of the blue death feigning beetle - Asbolus verrucosus.</title>
        <authorList>
            <person name="Rider S.D."/>
        </authorList>
    </citation>
    <scope>NUCLEOTIDE SEQUENCE [LARGE SCALE GENOMIC DNA]</scope>
    <source>
        <strain evidence="2">Butters</strain>
        <tissue evidence="2">Head and leg muscle</tissue>
    </source>
</reference>
<evidence type="ECO:0000313" key="2">
    <source>
        <dbReference type="EMBL" id="RZC42382.1"/>
    </source>
</evidence>
<organism evidence="2 3">
    <name type="scientific">Asbolus verrucosus</name>
    <name type="common">Desert ironclad beetle</name>
    <dbReference type="NCBI Taxonomy" id="1661398"/>
    <lineage>
        <taxon>Eukaryota</taxon>
        <taxon>Metazoa</taxon>
        <taxon>Ecdysozoa</taxon>
        <taxon>Arthropoda</taxon>
        <taxon>Hexapoda</taxon>
        <taxon>Insecta</taxon>
        <taxon>Pterygota</taxon>
        <taxon>Neoptera</taxon>
        <taxon>Endopterygota</taxon>
        <taxon>Coleoptera</taxon>
        <taxon>Polyphaga</taxon>
        <taxon>Cucujiformia</taxon>
        <taxon>Tenebrionidae</taxon>
        <taxon>Pimeliinae</taxon>
        <taxon>Asbolus</taxon>
    </lineage>
</organism>
<sequence>MKIAVLTFALVAAVYAVPRPEEKYTVKYDGVDVHEIIKSDRLTQNYVDCLLEKKPCTPDGEELKRVLPDALETNCTKCSDKQKEGAKIVIQHLYKNKPDTWKQLEAKYDPSGKYRKEHEAELKA</sequence>
<dbReference type="InterPro" id="IPR036682">
    <property type="entry name" value="OS_D_A10/PebIII_sf"/>
</dbReference>
<accession>A0A482WB04</accession>
<dbReference type="EMBL" id="QDEB01008376">
    <property type="protein sequence ID" value="RZC42382.1"/>
    <property type="molecule type" value="Genomic_DNA"/>
</dbReference>
<evidence type="ECO:0000256" key="1">
    <source>
        <dbReference type="SAM" id="SignalP"/>
    </source>
</evidence>
<dbReference type="SUPFAM" id="SSF100910">
    <property type="entry name" value="Chemosensory protein Csp2"/>
    <property type="match status" value="1"/>
</dbReference>
<dbReference type="OrthoDB" id="6344725at2759"/>
<dbReference type="Pfam" id="PF03392">
    <property type="entry name" value="OS-D"/>
    <property type="match status" value="1"/>
</dbReference>
<keyword evidence="1" id="KW-0732">Signal</keyword>
<feature type="chain" id="PRO_5019806958" evidence="1">
    <location>
        <begin position="17"/>
        <end position="124"/>
    </location>
</feature>
<feature type="signal peptide" evidence="1">
    <location>
        <begin position="1"/>
        <end position="16"/>
    </location>
</feature>
<keyword evidence="3" id="KW-1185">Reference proteome</keyword>
<feature type="non-terminal residue" evidence="2">
    <location>
        <position position="124"/>
    </location>
</feature>
<proteinExistence type="predicted"/>